<dbReference type="InterPro" id="IPR012433">
    <property type="entry name" value="Imm11"/>
</dbReference>
<keyword evidence="3" id="KW-1185">Reference proteome</keyword>
<dbReference type="Pfam" id="PF07791">
    <property type="entry name" value="Imm11"/>
    <property type="match status" value="1"/>
</dbReference>
<evidence type="ECO:0000313" key="3">
    <source>
        <dbReference type="Proteomes" id="UP000189545"/>
    </source>
</evidence>
<proteinExistence type="predicted"/>
<dbReference type="STRING" id="225848.Sps_00852"/>
<name>A0A1S6HKL8_9GAMM</name>
<feature type="domain" description="Immunity MXAN-0049 protein" evidence="1">
    <location>
        <begin position="56"/>
        <end position="182"/>
    </location>
</feature>
<evidence type="ECO:0000313" key="2">
    <source>
        <dbReference type="EMBL" id="AQS36044.1"/>
    </source>
</evidence>
<dbReference type="KEGG" id="spsw:Sps_00852"/>
<accession>A0A1S6HKL8</accession>
<evidence type="ECO:0000259" key="1">
    <source>
        <dbReference type="Pfam" id="PF07791"/>
    </source>
</evidence>
<dbReference type="AlphaFoldDB" id="A0A1S6HKL8"/>
<dbReference type="EMBL" id="CP014782">
    <property type="protein sequence ID" value="AQS36044.1"/>
    <property type="molecule type" value="Genomic_DNA"/>
</dbReference>
<dbReference type="OrthoDB" id="5873599at2"/>
<gene>
    <name evidence="2" type="ORF">Sps_00852</name>
</gene>
<sequence length="188" mass="21958">MYWIMANERSSENELSIDDTPTIIEENGWEFDLGKYVTAEVTLISHGYRLEPKQFMTDYIVAYGFKGLLFSKQLHSVFEKLEITNLQCYPVELINIDTNQKSQYVLVNVIGYFDIVDYDKSEVTLDEEGDIQFIDSLTFTDTSEMKLPPIFRLSSFLPLVIVNDEIKQAFEENNITGFKFYKPEDFYL</sequence>
<reference evidence="2 3" key="1">
    <citation type="submission" date="2016-03" db="EMBL/GenBank/DDBJ databases">
        <title>Complete genome sequence of Shewanella psychrophila WP2, a deep sea bacterium isolated from west Pacific sediment.</title>
        <authorList>
            <person name="Xu G."/>
            <person name="Jian H."/>
        </authorList>
    </citation>
    <scope>NUCLEOTIDE SEQUENCE [LARGE SCALE GENOMIC DNA]</scope>
    <source>
        <strain evidence="2 3">WP2</strain>
    </source>
</reference>
<protein>
    <recommendedName>
        <fullName evidence="1">Immunity MXAN-0049 protein domain-containing protein</fullName>
    </recommendedName>
</protein>
<dbReference type="Proteomes" id="UP000189545">
    <property type="component" value="Chromosome"/>
</dbReference>
<dbReference type="RefSeq" id="WP_077751383.1">
    <property type="nucleotide sequence ID" value="NZ_CP014782.1"/>
</dbReference>
<organism evidence="2 3">
    <name type="scientific">Shewanella psychrophila</name>
    <dbReference type="NCBI Taxonomy" id="225848"/>
    <lineage>
        <taxon>Bacteria</taxon>
        <taxon>Pseudomonadati</taxon>
        <taxon>Pseudomonadota</taxon>
        <taxon>Gammaproteobacteria</taxon>
        <taxon>Alteromonadales</taxon>
        <taxon>Shewanellaceae</taxon>
        <taxon>Shewanella</taxon>
    </lineage>
</organism>